<dbReference type="AlphaFoldDB" id="A0A2V4R7Y7"/>
<sequence length="61" mass="7062">MRVEGRAMRAQAGWLVVVKGQRALMTLRNDIPFAPLPILQSVPIHTDLFYCRKYIHSRRIA</sequence>
<proteinExistence type="predicted"/>
<comment type="caution">
    <text evidence="1">The sequence shown here is derived from an EMBL/GenBank/DDBJ whole genome shotgun (WGS) entry which is preliminary data.</text>
</comment>
<name>A0A2V4R7Y7_9PROT</name>
<organism evidence="1 2">
    <name type="scientific">Komagataeibacter swingsii</name>
    <dbReference type="NCBI Taxonomy" id="215220"/>
    <lineage>
        <taxon>Bacteria</taxon>
        <taxon>Pseudomonadati</taxon>
        <taxon>Pseudomonadota</taxon>
        <taxon>Alphaproteobacteria</taxon>
        <taxon>Acetobacterales</taxon>
        <taxon>Acetobacteraceae</taxon>
        <taxon>Komagataeibacter</taxon>
    </lineage>
</organism>
<protein>
    <submittedName>
        <fullName evidence="1">Uncharacterized protein</fullName>
    </submittedName>
</protein>
<evidence type="ECO:0000313" key="2">
    <source>
        <dbReference type="Proteomes" id="UP000247371"/>
    </source>
</evidence>
<gene>
    <name evidence="1" type="ORF">CFR76_03275</name>
</gene>
<accession>A0A2V4R7Y7</accession>
<evidence type="ECO:0000313" key="1">
    <source>
        <dbReference type="EMBL" id="PYD70948.1"/>
    </source>
</evidence>
<reference evidence="1 2" key="1">
    <citation type="submission" date="2017-07" db="EMBL/GenBank/DDBJ databases">
        <title>A draft genome sequence of Komagataeibacter swingsii LMG 22125.</title>
        <authorList>
            <person name="Skraban J."/>
            <person name="Cleenwerck I."/>
            <person name="Vandamme P."/>
            <person name="Trcek J."/>
        </authorList>
    </citation>
    <scope>NUCLEOTIDE SEQUENCE [LARGE SCALE GENOMIC DNA]</scope>
    <source>
        <strain evidence="1 2">LMG 22125</strain>
    </source>
</reference>
<dbReference type="Proteomes" id="UP000247371">
    <property type="component" value="Unassembled WGS sequence"/>
</dbReference>
<keyword evidence="2" id="KW-1185">Reference proteome</keyword>
<dbReference type="EMBL" id="NKUB01000002">
    <property type="protein sequence ID" value="PYD70948.1"/>
    <property type="molecule type" value="Genomic_DNA"/>
</dbReference>